<keyword evidence="6 13" id="KW-0441">Lipid A biosynthesis</keyword>
<evidence type="ECO:0000256" key="10">
    <source>
        <dbReference type="ARBA" id="ARBA00022840"/>
    </source>
</evidence>
<name>A0A3S0PVX9_9FLAO</name>
<organism evidence="14 15">
    <name type="scientific">Flavobacterium bomense</name>
    <dbReference type="NCBI Taxonomy" id="2497483"/>
    <lineage>
        <taxon>Bacteria</taxon>
        <taxon>Pseudomonadati</taxon>
        <taxon>Bacteroidota</taxon>
        <taxon>Flavobacteriia</taxon>
        <taxon>Flavobacteriales</taxon>
        <taxon>Flavobacteriaceae</taxon>
        <taxon>Flavobacterium</taxon>
    </lineage>
</organism>
<feature type="binding site" evidence="13">
    <location>
        <begin position="47"/>
        <end position="54"/>
    </location>
    <ligand>
        <name>ATP</name>
        <dbReference type="ChEBI" id="CHEBI:30616"/>
    </ligand>
</feature>
<evidence type="ECO:0000256" key="3">
    <source>
        <dbReference type="ARBA" id="ARBA00012071"/>
    </source>
</evidence>
<dbReference type="Pfam" id="PF02606">
    <property type="entry name" value="LpxK"/>
    <property type="match status" value="1"/>
</dbReference>
<dbReference type="SUPFAM" id="SSF52540">
    <property type="entry name" value="P-loop containing nucleoside triphosphate hydrolases"/>
    <property type="match status" value="1"/>
</dbReference>
<comment type="similarity">
    <text evidence="13">Belongs to the LpxK family.</text>
</comment>
<evidence type="ECO:0000256" key="13">
    <source>
        <dbReference type="HAMAP-Rule" id="MF_00409"/>
    </source>
</evidence>
<reference evidence="14 15" key="1">
    <citation type="submission" date="2018-12" db="EMBL/GenBank/DDBJ databases">
        <title>Flavobacterium sp. nov., isolated from glacier ice.</title>
        <authorList>
            <person name="Liu Q."/>
            <person name="Xin Y.-H."/>
        </authorList>
    </citation>
    <scope>NUCLEOTIDE SEQUENCE [LARGE SCALE GENOMIC DNA]</scope>
    <source>
        <strain evidence="14 15">RB1N8</strain>
    </source>
</reference>
<keyword evidence="15" id="KW-1185">Reference proteome</keyword>
<dbReference type="EC" id="2.7.1.130" evidence="3 13"/>
<evidence type="ECO:0000313" key="15">
    <source>
        <dbReference type="Proteomes" id="UP000280825"/>
    </source>
</evidence>
<dbReference type="RefSeq" id="WP_126562302.1">
    <property type="nucleotide sequence ID" value="NZ_RYDJ01000011.1"/>
</dbReference>
<comment type="pathway">
    <text evidence="2 13">Glycolipid biosynthesis; lipid IV(A) biosynthesis; lipid IV(A) from (3R)-3-hydroxytetradecanoyl-[acyl-carrier-protein] and UDP-N-acetyl-alpha-D-glucosamine: step 6/6.</text>
</comment>
<evidence type="ECO:0000256" key="4">
    <source>
        <dbReference type="ARBA" id="ARBA00016436"/>
    </source>
</evidence>
<keyword evidence="11 13" id="KW-0443">Lipid metabolism</keyword>
<proteinExistence type="inferred from homology"/>
<evidence type="ECO:0000256" key="1">
    <source>
        <dbReference type="ARBA" id="ARBA00002274"/>
    </source>
</evidence>
<dbReference type="AlphaFoldDB" id="A0A3S0PVX9"/>
<dbReference type="GO" id="GO:0009245">
    <property type="term" value="P:lipid A biosynthetic process"/>
    <property type="evidence" value="ECO:0007669"/>
    <property type="project" value="UniProtKB-UniRule"/>
</dbReference>
<dbReference type="GO" id="GO:0005886">
    <property type="term" value="C:plasma membrane"/>
    <property type="evidence" value="ECO:0007669"/>
    <property type="project" value="TreeGrafter"/>
</dbReference>
<evidence type="ECO:0000256" key="9">
    <source>
        <dbReference type="ARBA" id="ARBA00022777"/>
    </source>
</evidence>
<keyword evidence="8 13" id="KW-0547">Nucleotide-binding</keyword>
<dbReference type="Proteomes" id="UP000280825">
    <property type="component" value="Unassembled WGS sequence"/>
</dbReference>
<keyword evidence="9 13" id="KW-0418">Kinase</keyword>
<protein>
    <recommendedName>
        <fullName evidence="4 13">Tetraacyldisaccharide 4'-kinase</fullName>
        <ecNumber evidence="3 13">2.7.1.130</ecNumber>
    </recommendedName>
    <alternativeName>
        <fullName evidence="12 13">Lipid A 4'-kinase</fullName>
    </alternativeName>
</protein>
<evidence type="ECO:0000256" key="8">
    <source>
        <dbReference type="ARBA" id="ARBA00022741"/>
    </source>
</evidence>
<dbReference type="EMBL" id="RYDJ01000011">
    <property type="protein sequence ID" value="RTZ03925.1"/>
    <property type="molecule type" value="Genomic_DNA"/>
</dbReference>
<evidence type="ECO:0000256" key="12">
    <source>
        <dbReference type="ARBA" id="ARBA00029757"/>
    </source>
</evidence>
<evidence type="ECO:0000313" key="14">
    <source>
        <dbReference type="EMBL" id="RTZ03925.1"/>
    </source>
</evidence>
<comment type="caution">
    <text evidence="14">The sequence shown here is derived from an EMBL/GenBank/DDBJ whole genome shotgun (WGS) entry which is preliminary data.</text>
</comment>
<keyword evidence="7 13" id="KW-0808">Transferase</keyword>
<dbReference type="InterPro" id="IPR003758">
    <property type="entry name" value="LpxK"/>
</dbReference>
<evidence type="ECO:0000256" key="7">
    <source>
        <dbReference type="ARBA" id="ARBA00022679"/>
    </source>
</evidence>
<dbReference type="PANTHER" id="PTHR42724">
    <property type="entry name" value="TETRAACYLDISACCHARIDE 4'-KINASE"/>
    <property type="match status" value="1"/>
</dbReference>
<evidence type="ECO:0000256" key="11">
    <source>
        <dbReference type="ARBA" id="ARBA00023098"/>
    </source>
</evidence>
<accession>A0A3S0PVX9</accession>
<comment type="catalytic activity">
    <reaction evidence="13">
        <text>a lipid A disaccharide + ATP = a lipid IVA + ADP + H(+)</text>
        <dbReference type="Rhea" id="RHEA:67840"/>
        <dbReference type="ChEBI" id="CHEBI:15378"/>
        <dbReference type="ChEBI" id="CHEBI:30616"/>
        <dbReference type="ChEBI" id="CHEBI:176343"/>
        <dbReference type="ChEBI" id="CHEBI:176425"/>
        <dbReference type="ChEBI" id="CHEBI:456216"/>
        <dbReference type="EC" id="2.7.1.130"/>
    </reaction>
</comment>
<sequence>MNLLRKLLFPFAVLYGLVTCIRNFLFDKGVLKSYSFELPIIAVGNLSVGGTGKTPQIEYLIRLLSDKYKIATLSRGYKRQSKGFILAEATSNAETLGDEPFQFYQKFPSIQVAVDADRKNGIEQLLSLSIKPEVILLDDAFQHRKVKAGFYILLTSYGDLYSDDCMLPTGNLRESQSGAARANVIMVTKCPHNLSFEEQDDIKKRLKVGKNQELYFTFIAYDGYIYGENLKIKGNEIQDAAKVLVAGIAKPEPFFAYFKDTNEVCLSFPDHHNFTDKDILEIKKLAQNNMIITTEKDYMRLKGSLPSGQLFYLPIKSTFIFGSENFDKTITDYVGTSTGNR</sequence>
<dbReference type="GO" id="GO:0009029">
    <property type="term" value="F:lipid-A 4'-kinase activity"/>
    <property type="evidence" value="ECO:0007669"/>
    <property type="project" value="UniProtKB-UniRule"/>
</dbReference>
<evidence type="ECO:0000256" key="5">
    <source>
        <dbReference type="ARBA" id="ARBA00022516"/>
    </source>
</evidence>
<comment type="function">
    <text evidence="1 13">Transfers the gamma-phosphate of ATP to the 4'-position of a tetraacyldisaccharide 1-phosphate intermediate (termed DS-1-P) to form tetraacyldisaccharide 1,4'-bis-phosphate (lipid IVA).</text>
</comment>
<keyword evidence="10 13" id="KW-0067">ATP-binding</keyword>
<dbReference type="InterPro" id="IPR027417">
    <property type="entry name" value="P-loop_NTPase"/>
</dbReference>
<keyword evidence="5 13" id="KW-0444">Lipid biosynthesis</keyword>
<gene>
    <name evidence="13 14" type="primary">lpxK</name>
    <name evidence="14" type="ORF">EKL98_10590</name>
</gene>
<dbReference type="HAMAP" id="MF_00409">
    <property type="entry name" value="LpxK"/>
    <property type="match status" value="1"/>
</dbReference>
<dbReference type="NCBIfam" id="TIGR00682">
    <property type="entry name" value="lpxK"/>
    <property type="match status" value="1"/>
</dbReference>
<dbReference type="GO" id="GO:0005524">
    <property type="term" value="F:ATP binding"/>
    <property type="evidence" value="ECO:0007669"/>
    <property type="project" value="UniProtKB-UniRule"/>
</dbReference>
<evidence type="ECO:0000256" key="2">
    <source>
        <dbReference type="ARBA" id="ARBA00004870"/>
    </source>
</evidence>
<evidence type="ECO:0000256" key="6">
    <source>
        <dbReference type="ARBA" id="ARBA00022556"/>
    </source>
</evidence>
<dbReference type="UniPathway" id="UPA00359">
    <property type="reaction ID" value="UER00482"/>
</dbReference>
<dbReference type="PANTHER" id="PTHR42724:SF1">
    <property type="entry name" value="TETRAACYLDISACCHARIDE 4'-KINASE, MITOCHONDRIAL-RELATED"/>
    <property type="match status" value="1"/>
</dbReference>